<sequence length="405" mass="44906">MEKNRAAIQVGVTTALGLASLIVIATRLAYRGMKRLIDLSDILITVALISALAQNVINIDVAAQWGAGHHKADLPEHILKSHTPVILLWLNQIFFKITSLCAKLSLVVVYHRLFNPPISRLVLWTRNINLANGFIITTFYFAAFLVSIFQCHPIAKSWDKKRDGFCVNLGEVRYATAYINIFTSAMLVATPLPVLLRIEHKKRQITELTVLVMLGCVHTGCAISRLVLMYYPEPDTHTDSTWAEAPSLTLAQVEINIALIACSLVVMQPIIDKIYCSIPFFDVATRSRWRMRSGRRQITDEQNSVTLIYGNRSTNEAGTSHQTWIATRSRCADRKPGGLRSQDCGDNIDDDDDYDHDKVHDSGRGAGAGAGAGDGGIELDSNYLSKINVTTEITMHNRNRSSLGD</sequence>
<dbReference type="GO" id="GO:0016020">
    <property type="term" value="C:membrane"/>
    <property type="evidence" value="ECO:0007669"/>
    <property type="project" value="UniProtKB-SubCell"/>
</dbReference>
<evidence type="ECO:0000256" key="3">
    <source>
        <dbReference type="ARBA" id="ARBA00022989"/>
    </source>
</evidence>
<evidence type="ECO:0000313" key="10">
    <source>
        <dbReference type="Proteomes" id="UP000054383"/>
    </source>
</evidence>
<accession>A0A0U1LQ66</accession>
<reference evidence="9 10" key="1">
    <citation type="submission" date="2015-04" db="EMBL/GenBank/DDBJ databases">
        <authorList>
            <person name="Syromyatnikov M.Y."/>
            <person name="Popov V.N."/>
        </authorList>
    </citation>
    <scope>NUCLEOTIDE SEQUENCE [LARGE SCALE GENOMIC DNA]</scope>
    <source>
        <strain evidence="9">WF-38-12</strain>
    </source>
</reference>
<keyword evidence="2 7" id="KW-0812">Transmembrane</keyword>
<evidence type="ECO:0000256" key="4">
    <source>
        <dbReference type="ARBA" id="ARBA00023136"/>
    </source>
</evidence>
<dbReference type="OMA" id="MRPCFQA"/>
<comment type="similarity">
    <text evidence="5">Belongs to the SAT4 family.</text>
</comment>
<evidence type="ECO:0000256" key="1">
    <source>
        <dbReference type="ARBA" id="ARBA00004141"/>
    </source>
</evidence>
<feature type="compositionally biased region" description="Gly residues" evidence="6">
    <location>
        <begin position="364"/>
        <end position="376"/>
    </location>
</feature>
<dbReference type="InterPro" id="IPR052337">
    <property type="entry name" value="SAT4-like"/>
</dbReference>
<keyword evidence="10" id="KW-1185">Reference proteome</keyword>
<evidence type="ECO:0000256" key="2">
    <source>
        <dbReference type="ARBA" id="ARBA00022692"/>
    </source>
</evidence>
<feature type="transmembrane region" description="Helical" evidence="7">
    <location>
        <begin position="208"/>
        <end position="231"/>
    </location>
</feature>
<feature type="transmembrane region" description="Helical" evidence="7">
    <location>
        <begin position="175"/>
        <end position="196"/>
    </location>
</feature>
<dbReference type="InterPro" id="IPR049326">
    <property type="entry name" value="Rhodopsin_dom_fungi"/>
</dbReference>
<proteinExistence type="inferred from homology"/>
<evidence type="ECO:0000256" key="7">
    <source>
        <dbReference type="SAM" id="Phobius"/>
    </source>
</evidence>
<feature type="domain" description="Rhodopsin" evidence="8">
    <location>
        <begin position="27"/>
        <end position="272"/>
    </location>
</feature>
<comment type="subcellular location">
    <subcellularLocation>
        <location evidence="1">Membrane</location>
        <topology evidence="1">Multi-pass membrane protein</topology>
    </subcellularLocation>
</comment>
<dbReference type="PANTHER" id="PTHR33048:SF47">
    <property type="entry name" value="INTEGRAL MEMBRANE PROTEIN-RELATED"/>
    <property type="match status" value="1"/>
</dbReference>
<name>A0A0U1LQ66_TALIS</name>
<dbReference type="EMBL" id="CVMT01000001">
    <property type="protein sequence ID" value="CRG84364.1"/>
    <property type="molecule type" value="Genomic_DNA"/>
</dbReference>
<feature type="transmembrane region" description="Helical" evidence="7">
    <location>
        <begin position="130"/>
        <end position="155"/>
    </location>
</feature>
<dbReference type="PANTHER" id="PTHR33048">
    <property type="entry name" value="PTH11-LIKE INTEGRAL MEMBRANE PROTEIN (AFU_ORTHOLOGUE AFUA_5G11245)"/>
    <property type="match status" value="1"/>
</dbReference>
<evidence type="ECO:0000256" key="5">
    <source>
        <dbReference type="ARBA" id="ARBA00038359"/>
    </source>
</evidence>
<dbReference type="OrthoDB" id="10017208at2759"/>
<dbReference type="AlphaFoldDB" id="A0A0U1LQ66"/>
<dbReference type="Pfam" id="PF20684">
    <property type="entry name" value="Fung_rhodopsin"/>
    <property type="match status" value="1"/>
</dbReference>
<feature type="region of interest" description="Disordered" evidence="6">
    <location>
        <begin position="334"/>
        <end position="379"/>
    </location>
</feature>
<evidence type="ECO:0000256" key="6">
    <source>
        <dbReference type="SAM" id="MobiDB-lite"/>
    </source>
</evidence>
<organism evidence="9 10">
    <name type="scientific">Talaromyces islandicus</name>
    <name type="common">Penicillium islandicum</name>
    <dbReference type="NCBI Taxonomy" id="28573"/>
    <lineage>
        <taxon>Eukaryota</taxon>
        <taxon>Fungi</taxon>
        <taxon>Dikarya</taxon>
        <taxon>Ascomycota</taxon>
        <taxon>Pezizomycotina</taxon>
        <taxon>Eurotiomycetes</taxon>
        <taxon>Eurotiomycetidae</taxon>
        <taxon>Eurotiales</taxon>
        <taxon>Trichocomaceae</taxon>
        <taxon>Talaromyces</taxon>
        <taxon>Talaromyces sect. Islandici</taxon>
    </lineage>
</organism>
<protein>
    <recommendedName>
        <fullName evidence="8">Rhodopsin domain-containing protein</fullName>
    </recommendedName>
</protein>
<evidence type="ECO:0000313" key="9">
    <source>
        <dbReference type="EMBL" id="CRG84364.1"/>
    </source>
</evidence>
<gene>
    <name evidence="9" type="ORF">PISL3812_01659</name>
</gene>
<keyword evidence="3 7" id="KW-1133">Transmembrane helix</keyword>
<evidence type="ECO:0000259" key="8">
    <source>
        <dbReference type="Pfam" id="PF20684"/>
    </source>
</evidence>
<dbReference type="Proteomes" id="UP000054383">
    <property type="component" value="Unassembled WGS sequence"/>
</dbReference>
<feature type="transmembrane region" description="Helical" evidence="7">
    <location>
        <begin position="6"/>
        <end position="30"/>
    </location>
</feature>
<feature type="transmembrane region" description="Helical" evidence="7">
    <location>
        <begin position="251"/>
        <end position="271"/>
    </location>
</feature>
<feature type="transmembrane region" description="Helical" evidence="7">
    <location>
        <begin position="86"/>
        <end position="110"/>
    </location>
</feature>
<keyword evidence="4 7" id="KW-0472">Membrane</keyword>
<dbReference type="STRING" id="28573.A0A0U1LQ66"/>